<evidence type="ECO:0000259" key="1">
    <source>
        <dbReference type="Pfam" id="PF06057"/>
    </source>
</evidence>
<reference evidence="2 3" key="1">
    <citation type="submission" date="2020-08" db="EMBL/GenBank/DDBJ databases">
        <title>Genomic Encyclopedia of Type Strains, Phase IV (KMG-IV): sequencing the most valuable type-strain genomes for metagenomic binning, comparative biology and taxonomic classification.</title>
        <authorList>
            <person name="Goeker M."/>
        </authorList>
    </citation>
    <scope>NUCLEOTIDE SEQUENCE [LARGE SCALE GENOMIC DNA]</scope>
    <source>
        <strain evidence="2 3">DSM 27568</strain>
    </source>
</reference>
<dbReference type="InterPro" id="IPR010333">
    <property type="entry name" value="VirJ"/>
</dbReference>
<proteinExistence type="predicted"/>
<comment type="caution">
    <text evidence="2">The sequence shown here is derived from an EMBL/GenBank/DDBJ whole genome shotgun (WGS) entry which is preliminary data.</text>
</comment>
<dbReference type="RefSeq" id="WP_183616380.1">
    <property type="nucleotide sequence ID" value="NZ_JACIDY010000002.1"/>
</dbReference>
<evidence type="ECO:0000313" key="3">
    <source>
        <dbReference type="Proteomes" id="UP000561459"/>
    </source>
</evidence>
<feature type="domain" description="Bacterial virulence" evidence="1">
    <location>
        <begin position="61"/>
        <end position="245"/>
    </location>
</feature>
<protein>
    <submittedName>
        <fullName evidence="2">Type IV secretory pathway VirJ component</fullName>
    </submittedName>
</protein>
<evidence type="ECO:0000313" key="2">
    <source>
        <dbReference type="EMBL" id="MBB3939695.1"/>
    </source>
</evidence>
<dbReference type="AlphaFoldDB" id="A0A7W6C052"/>
<gene>
    <name evidence="2" type="ORF">GGR39_001335</name>
</gene>
<dbReference type="Gene3D" id="3.40.50.1820">
    <property type="entry name" value="alpha/beta hydrolase"/>
    <property type="match status" value="1"/>
</dbReference>
<dbReference type="Pfam" id="PF06057">
    <property type="entry name" value="VirJ"/>
    <property type="match status" value="1"/>
</dbReference>
<dbReference type="InterPro" id="IPR029058">
    <property type="entry name" value="AB_hydrolase_fold"/>
</dbReference>
<sequence>MTMLRSFRQKRARRRWRKVVAAVALLLITAALLFTNATALHLFGRVPIRIYPARSPAQSVAAVMVSGDMGFEYGMSRYFTRALQDRGVTVVGVSAPVIFAHHRSLAEAQATVEYAMKRAMQLTGAKRLILVGQSYGADIVATVAPRLPPDLMRHVGVVDLMVPGRYVYFRADLSGIAYLGQPDAQPAAALARMHRPPVICIYGLKEEDSLCPLITSSAKVIGLPGGHYLNHDSDLLIRTALGALKPHVPALRP</sequence>
<dbReference type="SUPFAM" id="SSF53474">
    <property type="entry name" value="alpha/beta-Hydrolases"/>
    <property type="match status" value="1"/>
</dbReference>
<keyword evidence="3" id="KW-1185">Reference proteome</keyword>
<dbReference type="Proteomes" id="UP000561459">
    <property type="component" value="Unassembled WGS sequence"/>
</dbReference>
<dbReference type="EMBL" id="JACIDY010000002">
    <property type="protein sequence ID" value="MBB3939695.1"/>
    <property type="molecule type" value="Genomic_DNA"/>
</dbReference>
<name>A0A7W6C052_9SPHN</name>
<accession>A0A7W6C052</accession>
<organism evidence="2 3">
    <name type="scientific">Novosphingobium fluoreni</name>
    <dbReference type="NCBI Taxonomy" id="1391222"/>
    <lineage>
        <taxon>Bacteria</taxon>
        <taxon>Pseudomonadati</taxon>
        <taxon>Pseudomonadota</taxon>
        <taxon>Alphaproteobacteria</taxon>
        <taxon>Sphingomonadales</taxon>
        <taxon>Sphingomonadaceae</taxon>
        <taxon>Novosphingobium</taxon>
    </lineage>
</organism>